<comment type="caution">
    <text evidence="17">The sequence shown here is derived from an EMBL/GenBank/DDBJ whole genome shotgun (WGS) entry which is preliminary data.</text>
</comment>
<evidence type="ECO:0000259" key="16">
    <source>
        <dbReference type="PROSITE" id="PS51379"/>
    </source>
</evidence>
<evidence type="ECO:0000256" key="9">
    <source>
        <dbReference type="ARBA" id="ARBA00023002"/>
    </source>
</evidence>
<name>A0A7C0U6G5_9BACT</name>
<dbReference type="AlphaFoldDB" id="A0A7C0U6G5"/>
<proteinExistence type="predicted"/>
<evidence type="ECO:0000256" key="12">
    <source>
        <dbReference type="ARBA" id="ARBA00030514"/>
    </source>
</evidence>
<organism evidence="17">
    <name type="scientific">Thermosulfidibacter takaii</name>
    <dbReference type="NCBI Taxonomy" id="412593"/>
    <lineage>
        <taxon>Bacteria</taxon>
        <taxon>Pseudomonadati</taxon>
        <taxon>Thermosulfidibacterota</taxon>
        <taxon>Thermosulfidibacteria</taxon>
        <taxon>Thermosulfidibacterales</taxon>
        <taxon>Thermosulfidibacteraceae</taxon>
    </lineage>
</organism>
<dbReference type="InterPro" id="IPR029061">
    <property type="entry name" value="THDP-binding"/>
</dbReference>
<dbReference type="GO" id="GO:0043805">
    <property type="term" value="F:indolepyruvate ferredoxin oxidoreductase activity"/>
    <property type="evidence" value="ECO:0007669"/>
    <property type="project" value="UniProtKB-UniRule"/>
</dbReference>
<dbReference type="SUPFAM" id="SSF52518">
    <property type="entry name" value="Thiamin diphosphate-binding fold (THDP-binding)"/>
    <property type="match status" value="2"/>
</dbReference>
<dbReference type="Proteomes" id="UP000885690">
    <property type="component" value="Unassembled WGS sequence"/>
</dbReference>
<keyword evidence="8 14" id="KW-0249">Electron transport</keyword>
<dbReference type="GO" id="GO:0046872">
    <property type="term" value="F:metal ion binding"/>
    <property type="evidence" value="ECO:0007669"/>
    <property type="project" value="UniProtKB-UniRule"/>
</dbReference>
<evidence type="ECO:0000256" key="8">
    <source>
        <dbReference type="ARBA" id="ARBA00022982"/>
    </source>
</evidence>
<sequence>MKVLLSGDEAVARGAWEEGVVVATAYPGTPSTEILEALATLPGVHAQWSPNEKVALEVGIGASMAGVRVLVAMKHVGLNVAADPFMTLSYTGVRGGLVVVSADDPALYSSQNEQDNRHYARMAKVPMLEPVDSRECKELMEEAYHISETFDTPVLFRITTRIAHGKGVVELGRRREVSSKGMELDPAKWVMLPNFARDRHPIVEERMERLVSYGESFHGNRMELREPDLGFITSGVAYQYVREAFPRASVLKLTLTYPLPRARVLDFAGRVKRLFVVEELDPFLEEQIRALGIEVVGKQVFPRVGELSPELVKKGVEKGYKPSFVAFPDIPQRPPSLCPGCPHRGVFVVLKKLKVTVFGDIGCYTLGALPPLSRLHSCICMGAGVGMVHGAEKAGSSGRMVAVIGDSTFYHSGITGLADIVYNRGASTVVIMDNGTTAMTGKQGHPGTGVALQGEGKRIHLESLVKGLGVDRVRVVDPYDLKTMEEVFREETESPEPSVIIARRPCTLITPGPIGSFSVDGDLCTGCGICVKVGCIALSMVGEGEERKARIDRHLCYGCGVCAQVCPKGAIGEDEGVS</sequence>
<dbReference type="InterPro" id="IPR045025">
    <property type="entry name" value="HACL1-like"/>
</dbReference>
<feature type="binding site" evidence="15">
    <location>
        <position position="530"/>
    </location>
    <ligand>
        <name>[4Fe-4S] cluster</name>
        <dbReference type="ChEBI" id="CHEBI:49883"/>
        <label>1</label>
    </ligand>
</feature>
<comment type="cofactor">
    <cofactor evidence="14 15">
        <name>[4Fe-4S] cluster</name>
        <dbReference type="ChEBI" id="CHEBI:49883"/>
    </cofactor>
    <text evidence="14 15">Binds 2 [4Fe-4S] clusters. In this family the first cluster has a non-standard and varying [4Fe-4S] binding motif CX(2)CX(2)CX(4-5)CP.</text>
</comment>
<dbReference type="InterPro" id="IPR017896">
    <property type="entry name" value="4Fe4S_Fe-S-bd"/>
</dbReference>
<dbReference type="PROSITE" id="PS51379">
    <property type="entry name" value="4FE4S_FER_2"/>
    <property type="match status" value="2"/>
</dbReference>
<dbReference type="PIRSF" id="PIRSF006439">
    <property type="entry name" value="Indolepyruvate_ferr_oxidored"/>
    <property type="match status" value="1"/>
</dbReference>
<dbReference type="PANTHER" id="PTHR43710">
    <property type="entry name" value="2-HYDROXYACYL-COA LYASE"/>
    <property type="match status" value="1"/>
</dbReference>
<gene>
    <name evidence="17" type="primary">iorA</name>
    <name evidence="17" type="ORF">ENF32_03055</name>
</gene>
<evidence type="ECO:0000256" key="4">
    <source>
        <dbReference type="ARBA" id="ARBA00017710"/>
    </source>
</evidence>
<feature type="domain" description="4Fe-4S ferredoxin-type" evidence="16">
    <location>
        <begin position="515"/>
        <end position="543"/>
    </location>
</feature>
<dbReference type="SUPFAM" id="SSF52922">
    <property type="entry name" value="TK C-terminal domain-like"/>
    <property type="match status" value="1"/>
</dbReference>
<evidence type="ECO:0000256" key="7">
    <source>
        <dbReference type="ARBA" id="ARBA00022723"/>
    </source>
</evidence>
<evidence type="ECO:0000256" key="2">
    <source>
        <dbReference type="ARBA" id="ARBA00011238"/>
    </source>
</evidence>
<dbReference type="GO" id="GO:0044281">
    <property type="term" value="P:small molecule metabolic process"/>
    <property type="evidence" value="ECO:0007669"/>
    <property type="project" value="UniProtKB-ARBA"/>
</dbReference>
<protein>
    <recommendedName>
        <fullName evidence="4 14">Indolepyruvate oxidoreductase subunit IorA</fullName>
        <shortName evidence="14">IOR</shortName>
        <ecNumber evidence="3 14">1.2.7.8</ecNumber>
    </recommendedName>
    <alternativeName>
        <fullName evidence="12 14">Indolepyruvate ferredoxin oxidoreductase subunit alpha</fullName>
    </alternativeName>
</protein>
<evidence type="ECO:0000256" key="11">
    <source>
        <dbReference type="ARBA" id="ARBA00023014"/>
    </source>
</evidence>
<dbReference type="InterPro" id="IPR011766">
    <property type="entry name" value="TPP_enzyme_TPP-bd"/>
</dbReference>
<evidence type="ECO:0000256" key="14">
    <source>
        <dbReference type="PIRNR" id="PIRNR006439"/>
    </source>
</evidence>
<dbReference type="SUPFAM" id="SSF54862">
    <property type="entry name" value="4Fe-4S ferredoxins"/>
    <property type="match status" value="1"/>
</dbReference>
<reference evidence="17" key="1">
    <citation type="journal article" date="2020" name="mSystems">
        <title>Genome- and Community-Level Interaction Insights into Carbon Utilization and Element Cycling Functions of Hydrothermarchaeota in Hydrothermal Sediment.</title>
        <authorList>
            <person name="Zhou Z."/>
            <person name="Liu Y."/>
            <person name="Xu W."/>
            <person name="Pan J."/>
            <person name="Luo Z.H."/>
            <person name="Li M."/>
        </authorList>
    </citation>
    <scope>NUCLEOTIDE SEQUENCE [LARGE SCALE GENOMIC DNA]</scope>
    <source>
        <strain evidence="17">HyVt-115</strain>
    </source>
</reference>
<comment type="subunit">
    <text evidence="2">Heterodimer of the IorA and IorB subunits.</text>
</comment>
<feature type="binding site" evidence="15">
    <location>
        <position position="556"/>
    </location>
    <ligand>
        <name>[4Fe-4S] cluster</name>
        <dbReference type="ChEBI" id="CHEBI:49883"/>
        <label>2</label>
    </ligand>
</feature>
<accession>A0A7C0U6G5</accession>
<dbReference type="PROSITE" id="PS00198">
    <property type="entry name" value="4FE4S_FER_1"/>
    <property type="match status" value="1"/>
</dbReference>
<evidence type="ECO:0000256" key="6">
    <source>
        <dbReference type="ARBA" id="ARBA00022485"/>
    </source>
</evidence>
<dbReference type="EC" id="1.2.7.8" evidence="3 14"/>
<keyword evidence="9 14" id="KW-0560">Oxidoreductase</keyword>
<dbReference type="NCBIfam" id="TIGR03336">
    <property type="entry name" value="IOR_alpha"/>
    <property type="match status" value="1"/>
</dbReference>
<keyword evidence="11 14" id="KW-0411">Iron-sulfur</keyword>
<feature type="domain" description="4Fe-4S ferredoxin-type" evidence="16">
    <location>
        <begin position="547"/>
        <end position="576"/>
    </location>
</feature>
<evidence type="ECO:0000256" key="3">
    <source>
        <dbReference type="ARBA" id="ARBA00012812"/>
    </source>
</evidence>
<dbReference type="PANTHER" id="PTHR43710:SF5">
    <property type="entry name" value="INDOLEPYRUVATE FERREDOXIN OXIDOREDUCTASE ALPHA SUBUNIT"/>
    <property type="match status" value="1"/>
</dbReference>
<evidence type="ECO:0000256" key="1">
    <source>
        <dbReference type="ARBA" id="ARBA00002995"/>
    </source>
</evidence>
<feature type="binding site" evidence="15">
    <location>
        <position position="566"/>
    </location>
    <ligand>
        <name>[4Fe-4S] cluster</name>
        <dbReference type="ChEBI" id="CHEBI:49883"/>
        <label>1</label>
    </ligand>
</feature>
<dbReference type="GO" id="GO:0030976">
    <property type="term" value="F:thiamine pyrophosphate binding"/>
    <property type="evidence" value="ECO:0007669"/>
    <property type="project" value="InterPro"/>
</dbReference>
<dbReference type="InterPro" id="IPR009014">
    <property type="entry name" value="Transketo_C/PFOR_II"/>
</dbReference>
<evidence type="ECO:0000256" key="13">
    <source>
        <dbReference type="ARBA" id="ARBA00048332"/>
    </source>
</evidence>
<dbReference type="Gene3D" id="3.40.50.970">
    <property type="match status" value="2"/>
</dbReference>
<dbReference type="FunFam" id="3.40.50.970:FF:000039">
    <property type="entry name" value="Indolepyruvate oxidoreductase subunit IorA"/>
    <property type="match status" value="1"/>
</dbReference>
<feature type="binding site" evidence="15">
    <location>
        <position position="527"/>
    </location>
    <ligand>
        <name>[4Fe-4S] cluster</name>
        <dbReference type="ChEBI" id="CHEBI:49883"/>
        <label>1</label>
    </ligand>
</feature>
<keyword evidence="6 14" id="KW-0004">4Fe-4S</keyword>
<evidence type="ECO:0000256" key="5">
    <source>
        <dbReference type="ARBA" id="ARBA00022448"/>
    </source>
</evidence>
<dbReference type="EMBL" id="DQWS01000117">
    <property type="protein sequence ID" value="HDD53031.1"/>
    <property type="molecule type" value="Genomic_DNA"/>
</dbReference>
<comment type="catalytic activity">
    <reaction evidence="13 14">
        <text>indole-3-pyruvate + 2 oxidized [2Fe-2S]-[ferredoxin] + CoA = (indol-3-yl)acetyl-CoA + 2 reduced [2Fe-2S]-[ferredoxin] + CO2 + H(+)</text>
        <dbReference type="Rhea" id="RHEA:12645"/>
        <dbReference type="Rhea" id="RHEA-COMP:10000"/>
        <dbReference type="Rhea" id="RHEA-COMP:10001"/>
        <dbReference type="ChEBI" id="CHEBI:15378"/>
        <dbReference type="ChEBI" id="CHEBI:16526"/>
        <dbReference type="ChEBI" id="CHEBI:17640"/>
        <dbReference type="ChEBI" id="CHEBI:33737"/>
        <dbReference type="ChEBI" id="CHEBI:33738"/>
        <dbReference type="ChEBI" id="CHEBI:57271"/>
        <dbReference type="ChEBI" id="CHEBI:57287"/>
        <dbReference type="EC" id="1.2.7.8"/>
    </reaction>
</comment>
<dbReference type="GO" id="GO:0051539">
    <property type="term" value="F:4 iron, 4 sulfur cluster binding"/>
    <property type="evidence" value="ECO:0007669"/>
    <property type="project" value="UniProtKB-UniRule"/>
</dbReference>
<dbReference type="Gene3D" id="3.30.70.20">
    <property type="match status" value="1"/>
</dbReference>
<dbReference type="Pfam" id="PF01855">
    <property type="entry name" value="POR_N"/>
    <property type="match status" value="1"/>
</dbReference>
<evidence type="ECO:0000313" key="17">
    <source>
        <dbReference type="EMBL" id="HDD53031.1"/>
    </source>
</evidence>
<feature type="binding site" evidence="15">
    <location>
        <position position="559"/>
    </location>
    <ligand>
        <name>[4Fe-4S] cluster</name>
        <dbReference type="ChEBI" id="CHEBI:49883"/>
        <label>2</label>
    </ligand>
</feature>
<comment type="function">
    <text evidence="1 14">Catalyzes the ferredoxin-dependent oxidative decarboxylation of arylpyruvates.</text>
</comment>
<feature type="binding site" evidence="15">
    <location>
        <position position="535"/>
    </location>
    <ligand>
        <name>[4Fe-4S] cluster</name>
        <dbReference type="ChEBI" id="CHEBI:49883"/>
        <label>2</label>
    </ligand>
</feature>
<dbReference type="CDD" id="cd02008">
    <property type="entry name" value="TPP_IOR_alpha"/>
    <property type="match status" value="1"/>
</dbReference>
<dbReference type="InterPro" id="IPR017721">
    <property type="entry name" value="IorA"/>
</dbReference>
<keyword evidence="5 14" id="KW-0813">Transport</keyword>
<feature type="binding site" evidence="15">
    <location>
        <position position="562"/>
    </location>
    <ligand>
        <name>[4Fe-4S] cluster</name>
        <dbReference type="ChEBI" id="CHEBI:49883"/>
        <label>2</label>
    </ligand>
</feature>
<dbReference type="CDD" id="cd07034">
    <property type="entry name" value="TPP_PYR_PFOR_IOR-alpha_like"/>
    <property type="match status" value="1"/>
</dbReference>
<keyword evidence="10 14" id="KW-0408">Iron</keyword>
<dbReference type="Pfam" id="PF12838">
    <property type="entry name" value="Fer4_7"/>
    <property type="match status" value="1"/>
</dbReference>
<dbReference type="Pfam" id="PF02775">
    <property type="entry name" value="TPP_enzyme_C"/>
    <property type="match status" value="1"/>
</dbReference>
<keyword evidence="7 14" id="KW-0479">Metal-binding</keyword>
<feature type="binding site" evidence="15">
    <location>
        <position position="524"/>
    </location>
    <ligand>
        <name>[4Fe-4S] cluster</name>
        <dbReference type="ChEBI" id="CHEBI:49883"/>
        <label>1</label>
    </ligand>
</feature>
<dbReference type="InterPro" id="IPR002880">
    <property type="entry name" value="Pyrv_Fd/Flavodoxin_OxRdtase_N"/>
</dbReference>
<evidence type="ECO:0000256" key="15">
    <source>
        <dbReference type="PIRSR" id="PIRSR006439-50"/>
    </source>
</evidence>
<dbReference type="InterPro" id="IPR017900">
    <property type="entry name" value="4Fe4S_Fe_S_CS"/>
</dbReference>
<evidence type="ECO:0000256" key="10">
    <source>
        <dbReference type="ARBA" id="ARBA00023004"/>
    </source>
</evidence>